<dbReference type="AlphaFoldDB" id="A0A0S1X963"/>
<sequence>MDAILDTSVIIEVFKGNSKVVKSLPSEWVYGLSAITVFELYCGTLKEKEELMIEKLPKLHFDEKSAKIAGEIYRDLKKKGNLPPAKDLLIAANAIAHDKMLITCDKDFELFTEYGLKVRIIKRD</sequence>
<dbReference type="GO" id="GO:0046872">
    <property type="term" value="F:metal ion binding"/>
    <property type="evidence" value="ECO:0007669"/>
    <property type="project" value="UniProtKB-KW"/>
</dbReference>
<dbReference type="RefSeq" id="WP_013466584.1">
    <property type="nucleotide sequence ID" value="NZ_CP013050.1"/>
</dbReference>
<dbReference type="PANTHER" id="PTHR42740:SF1">
    <property type="entry name" value="RIBONUCLEASE VAPC3"/>
    <property type="match status" value="1"/>
</dbReference>
<organism evidence="7 8">
    <name type="scientific">Thermococcus barophilus</name>
    <dbReference type="NCBI Taxonomy" id="55802"/>
    <lineage>
        <taxon>Archaea</taxon>
        <taxon>Methanobacteriati</taxon>
        <taxon>Methanobacteriota</taxon>
        <taxon>Thermococci</taxon>
        <taxon>Thermococcales</taxon>
        <taxon>Thermococcaceae</taxon>
        <taxon>Thermococcus</taxon>
    </lineage>
</organism>
<dbReference type="PANTHER" id="PTHR42740">
    <property type="entry name" value="RIBONUCLEASE VAPC3"/>
    <property type="match status" value="1"/>
</dbReference>
<dbReference type="GO" id="GO:0004540">
    <property type="term" value="F:RNA nuclease activity"/>
    <property type="evidence" value="ECO:0007669"/>
    <property type="project" value="TreeGrafter"/>
</dbReference>
<evidence type="ECO:0000256" key="3">
    <source>
        <dbReference type="ARBA" id="ARBA00022723"/>
    </source>
</evidence>
<evidence type="ECO:0000313" key="8">
    <source>
        <dbReference type="Proteomes" id="UP000066042"/>
    </source>
</evidence>
<reference evidence="7 8" key="1">
    <citation type="journal article" date="2016" name="Genome Announc.">
        <title>Complete genome sequence of the hyperthermophilic and piezophilic archaeon Thermococcus barophilus Ch5, capable of growth at the expense of hydrogenogenesis from carbon monoxide and formate.</title>
        <authorList>
            <person name="Oger P."/>
            <person name="Sokolova T.G."/>
            <person name="Kozhevnikova D.A."/>
            <person name="Taranov E.A."/>
            <person name="Vannier P."/>
            <person name="Lee H.S."/>
            <person name="Kwon K.K."/>
            <person name="Kang S.G."/>
            <person name="Lee J.H."/>
            <person name="Bonch-Osmolovskaya E.A."/>
            <person name="Lebedinsky A.V."/>
        </authorList>
    </citation>
    <scope>NUCLEOTIDE SEQUENCE [LARGE SCALE GENOMIC DNA]</scope>
    <source>
        <strain evidence="8">Ch5</strain>
    </source>
</reference>
<dbReference type="STRING" id="55802.TBCH5v1_0358"/>
<keyword evidence="4" id="KW-0378">Hydrolase</keyword>
<protein>
    <submittedName>
        <fullName evidence="7">Nucleic acid-binding protein</fullName>
    </submittedName>
</protein>
<proteinExistence type="predicted"/>
<dbReference type="GeneID" id="26135650"/>
<keyword evidence="2" id="KW-0540">Nuclease</keyword>
<dbReference type="Proteomes" id="UP000066042">
    <property type="component" value="Chromosome"/>
</dbReference>
<evidence type="ECO:0000313" key="7">
    <source>
        <dbReference type="EMBL" id="ALM74334.1"/>
    </source>
</evidence>
<evidence type="ECO:0000256" key="1">
    <source>
        <dbReference type="ARBA" id="ARBA00022649"/>
    </source>
</evidence>
<name>A0A0S1X963_THEBA</name>
<evidence type="ECO:0000256" key="2">
    <source>
        <dbReference type="ARBA" id="ARBA00022722"/>
    </source>
</evidence>
<keyword evidence="1" id="KW-1277">Toxin-antitoxin system</keyword>
<evidence type="ECO:0000256" key="4">
    <source>
        <dbReference type="ARBA" id="ARBA00022801"/>
    </source>
</evidence>
<dbReference type="SUPFAM" id="SSF88723">
    <property type="entry name" value="PIN domain-like"/>
    <property type="match status" value="1"/>
</dbReference>
<evidence type="ECO:0000256" key="5">
    <source>
        <dbReference type="ARBA" id="ARBA00022842"/>
    </source>
</evidence>
<dbReference type="FunFam" id="3.40.50.1010:FF:000103">
    <property type="entry name" value="PilT protein domain protein"/>
    <property type="match status" value="1"/>
</dbReference>
<dbReference type="InterPro" id="IPR002716">
    <property type="entry name" value="PIN_dom"/>
</dbReference>
<dbReference type="GO" id="GO:0016787">
    <property type="term" value="F:hydrolase activity"/>
    <property type="evidence" value="ECO:0007669"/>
    <property type="project" value="UniProtKB-KW"/>
</dbReference>
<accession>A0A0S1X963</accession>
<evidence type="ECO:0000259" key="6">
    <source>
        <dbReference type="Pfam" id="PF01850"/>
    </source>
</evidence>
<dbReference type="EMBL" id="CP013050">
    <property type="protein sequence ID" value="ALM74334.1"/>
    <property type="molecule type" value="Genomic_DNA"/>
</dbReference>
<keyword evidence="5" id="KW-0460">Magnesium</keyword>
<dbReference type="InterPro" id="IPR029060">
    <property type="entry name" value="PIN-like_dom_sf"/>
</dbReference>
<dbReference type="OMA" id="YNCKITS"/>
<dbReference type="GeneID" id="10040627"/>
<dbReference type="Gene3D" id="3.40.50.1010">
    <property type="entry name" value="5'-nuclease"/>
    <property type="match status" value="1"/>
</dbReference>
<keyword evidence="3" id="KW-0479">Metal-binding</keyword>
<feature type="domain" description="PIN" evidence="6">
    <location>
        <begin position="4"/>
        <end position="109"/>
    </location>
</feature>
<dbReference type="InterPro" id="IPR051749">
    <property type="entry name" value="PINc/VapC_TA_RNase"/>
</dbReference>
<gene>
    <name evidence="7" type="ORF">TBCH5v1_0358</name>
</gene>
<dbReference type="CDD" id="cd09881">
    <property type="entry name" value="PIN_VapC4-5_FitB-like"/>
    <property type="match status" value="1"/>
</dbReference>
<dbReference type="Pfam" id="PF01850">
    <property type="entry name" value="PIN"/>
    <property type="match status" value="1"/>
</dbReference>